<evidence type="ECO:0000313" key="3">
    <source>
        <dbReference type="EMBL" id="OXA93653.1"/>
    </source>
</evidence>
<feature type="signal peptide" evidence="1">
    <location>
        <begin position="1"/>
        <end position="19"/>
    </location>
</feature>
<dbReference type="eggNOG" id="ENOG50333QF">
    <property type="taxonomic scope" value="Bacteria"/>
</dbReference>
<dbReference type="STRING" id="991.IW20_19370"/>
<dbReference type="AlphaFoldDB" id="A0A086A440"/>
<reference evidence="3 5" key="2">
    <citation type="submission" date="2016-11" db="EMBL/GenBank/DDBJ databases">
        <title>Whole genomes of Flavobacteriaceae.</title>
        <authorList>
            <person name="Stine C."/>
            <person name="Li C."/>
            <person name="Tadesse D."/>
        </authorList>
    </citation>
    <scope>NUCLEOTIDE SEQUENCE [LARGE SCALE GENOMIC DNA]</scope>
    <source>
        <strain evidence="3 5">ATCC 29551</strain>
    </source>
</reference>
<dbReference type="PROSITE" id="PS51257">
    <property type="entry name" value="PROKAR_LIPOPROTEIN"/>
    <property type="match status" value="1"/>
</dbReference>
<keyword evidence="1" id="KW-0732">Signal</keyword>
<protein>
    <recommendedName>
        <fullName evidence="6">Lipoprotein</fullName>
    </recommendedName>
</protein>
<evidence type="ECO:0008006" key="6">
    <source>
        <dbReference type="Google" id="ProtNLM"/>
    </source>
</evidence>
<comment type="caution">
    <text evidence="2">The sequence shown here is derived from an EMBL/GenBank/DDBJ whole genome shotgun (WGS) entry which is preliminary data.</text>
</comment>
<dbReference type="EMBL" id="MUGY01000013">
    <property type="protein sequence ID" value="OXA93653.1"/>
    <property type="molecule type" value="Genomic_DNA"/>
</dbReference>
<proteinExistence type="predicted"/>
<evidence type="ECO:0000313" key="4">
    <source>
        <dbReference type="Proteomes" id="UP000028712"/>
    </source>
</evidence>
<dbReference type="Proteomes" id="UP000028712">
    <property type="component" value="Unassembled WGS sequence"/>
</dbReference>
<dbReference type="Proteomes" id="UP000198424">
    <property type="component" value="Unassembled WGS sequence"/>
</dbReference>
<accession>A0A086A440</accession>
<dbReference type="EMBL" id="JPRM01000035">
    <property type="protein sequence ID" value="KFF11454.1"/>
    <property type="molecule type" value="Genomic_DNA"/>
</dbReference>
<organism evidence="2 4">
    <name type="scientific">Flavobacterium hydatis</name>
    <name type="common">Cytophaga aquatilis</name>
    <dbReference type="NCBI Taxonomy" id="991"/>
    <lineage>
        <taxon>Bacteria</taxon>
        <taxon>Pseudomonadati</taxon>
        <taxon>Bacteroidota</taxon>
        <taxon>Flavobacteriia</taxon>
        <taxon>Flavobacteriales</taxon>
        <taxon>Flavobacteriaceae</taxon>
        <taxon>Flavobacterium</taxon>
    </lineage>
</organism>
<gene>
    <name evidence="3" type="ORF">B0A62_12950</name>
    <name evidence="2" type="ORF">IW20_19370</name>
</gene>
<name>A0A086A440_FLAHY</name>
<feature type="chain" id="PRO_5001802238" description="Lipoprotein" evidence="1">
    <location>
        <begin position="20"/>
        <end position="135"/>
    </location>
</feature>
<evidence type="ECO:0000313" key="2">
    <source>
        <dbReference type="EMBL" id="KFF11454.1"/>
    </source>
</evidence>
<reference evidence="2 4" key="1">
    <citation type="submission" date="2014-07" db="EMBL/GenBank/DDBJ databases">
        <title>Genome of Flavobacterium hydatis DSM 2063.</title>
        <authorList>
            <person name="Pipes S.E."/>
            <person name="Stropko S.J."/>
            <person name="Newman J.D."/>
        </authorList>
    </citation>
    <scope>NUCLEOTIDE SEQUENCE [LARGE SCALE GENOMIC DNA]</scope>
    <source>
        <strain evidence="2 4">DSM 2063</strain>
    </source>
</reference>
<dbReference type="InterPro" id="IPR058512">
    <property type="entry name" value="DUF8199"/>
</dbReference>
<evidence type="ECO:0000313" key="5">
    <source>
        <dbReference type="Proteomes" id="UP000198424"/>
    </source>
</evidence>
<dbReference type="Pfam" id="PF26622">
    <property type="entry name" value="DUF8199"/>
    <property type="match status" value="1"/>
</dbReference>
<evidence type="ECO:0000256" key="1">
    <source>
        <dbReference type="SAM" id="SignalP"/>
    </source>
</evidence>
<dbReference type="InterPro" id="IPR058060">
    <property type="entry name" value="HYC_CC_PP"/>
</dbReference>
<dbReference type="OrthoDB" id="1252385at2"/>
<dbReference type="NCBIfam" id="NF047658">
    <property type="entry name" value="HYC_CC_PP"/>
    <property type="match status" value="1"/>
</dbReference>
<keyword evidence="5" id="KW-1185">Reference proteome</keyword>
<sequence>MKKALILFLSFFYLVLSCGFTKNTHICKGVQQETYFFAQNKQGQPCTKCAFKDKKIRKDCCKHETKLLKITEKAQKATSEIPPFKYLGVALPFHFFKVVFGYELPQVKTSGFSYVFTTIPIRNTLLYVYYCVYRI</sequence>
<dbReference type="RefSeq" id="WP_035626001.1">
    <property type="nucleotide sequence ID" value="NZ_JBEWQG010000002.1"/>
</dbReference>